<dbReference type="EMBL" id="DRPZ01000140">
    <property type="protein sequence ID" value="HGY09443.1"/>
    <property type="molecule type" value="Genomic_DNA"/>
</dbReference>
<evidence type="ECO:0000256" key="9">
    <source>
        <dbReference type="ARBA" id="ARBA00023136"/>
    </source>
</evidence>
<dbReference type="GO" id="GO:0005524">
    <property type="term" value="F:ATP binding"/>
    <property type="evidence" value="ECO:0007669"/>
    <property type="project" value="UniProtKB-KW"/>
</dbReference>
<organism evidence="11">
    <name type="scientific">Oceanithermus profundus</name>
    <dbReference type="NCBI Taxonomy" id="187137"/>
    <lineage>
        <taxon>Bacteria</taxon>
        <taxon>Thermotogati</taxon>
        <taxon>Deinococcota</taxon>
        <taxon>Deinococci</taxon>
        <taxon>Thermales</taxon>
        <taxon>Thermaceae</taxon>
        <taxon>Oceanithermus</taxon>
    </lineage>
</organism>
<keyword evidence="3" id="KW-1003">Cell membrane</keyword>
<comment type="caution">
    <text evidence="11">The sequence shown here is derived from an EMBL/GenBank/DDBJ whole genome shotgun (WGS) entry which is preliminary data.</text>
</comment>
<feature type="domain" description="ABC transporter" evidence="10">
    <location>
        <begin position="8"/>
        <end position="244"/>
    </location>
</feature>
<proteinExistence type="predicted"/>
<dbReference type="CDD" id="cd03215">
    <property type="entry name" value="ABC_Carb_Monos_II"/>
    <property type="match status" value="1"/>
</dbReference>
<dbReference type="GO" id="GO:0016887">
    <property type="term" value="F:ATP hydrolysis activity"/>
    <property type="evidence" value="ECO:0007669"/>
    <property type="project" value="InterPro"/>
</dbReference>
<keyword evidence="7 11" id="KW-0067">ATP-binding</keyword>
<keyword evidence="9" id="KW-0472">Membrane</keyword>
<dbReference type="SUPFAM" id="SSF52540">
    <property type="entry name" value="P-loop containing nucleoside triphosphate hydrolases"/>
    <property type="match status" value="2"/>
</dbReference>
<dbReference type="Proteomes" id="UP000885759">
    <property type="component" value="Unassembled WGS sequence"/>
</dbReference>
<keyword evidence="4" id="KW-0762">Sugar transport</keyword>
<dbReference type="GO" id="GO:0005886">
    <property type="term" value="C:plasma membrane"/>
    <property type="evidence" value="ECO:0007669"/>
    <property type="project" value="UniProtKB-SubCell"/>
</dbReference>
<keyword evidence="5" id="KW-0677">Repeat</keyword>
<dbReference type="PANTHER" id="PTHR43790">
    <property type="entry name" value="CARBOHYDRATE TRANSPORT ATP-BINDING PROTEIN MG119-RELATED"/>
    <property type="match status" value="1"/>
</dbReference>
<evidence type="ECO:0000256" key="3">
    <source>
        <dbReference type="ARBA" id="ARBA00022475"/>
    </source>
</evidence>
<dbReference type="SMART" id="SM00382">
    <property type="entry name" value="AAA"/>
    <property type="match status" value="2"/>
</dbReference>
<dbReference type="InterPro" id="IPR017871">
    <property type="entry name" value="ABC_transporter-like_CS"/>
</dbReference>
<evidence type="ECO:0000256" key="7">
    <source>
        <dbReference type="ARBA" id="ARBA00022840"/>
    </source>
</evidence>
<evidence type="ECO:0000256" key="5">
    <source>
        <dbReference type="ARBA" id="ARBA00022737"/>
    </source>
</evidence>
<dbReference type="InterPro" id="IPR003439">
    <property type="entry name" value="ABC_transporter-like_ATP-bd"/>
</dbReference>
<dbReference type="InterPro" id="IPR050107">
    <property type="entry name" value="ABC_carbohydrate_import_ATPase"/>
</dbReference>
<dbReference type="FunFam" id="3.40.50.300:FF:000127">
    <property type="entry name" value="Ribose import ATP-binding protein RbsA"/>
    <property type="match status" value="1"/>
</dbReference>
<dbReference type="PROSITE" id="PS00211">
    <property type="entry name" value="ABC_TRANSPORTER_1"/>
    <property type="match status" value="1"/>
</dbReference>
<evidence type="ECO:0000256" key="6">
    <source>
        <dbReference type="ARBA" id="ARBA00022741"/>
    </source>
</evidence>
<evidence type="ECO:0000259" key="10">
    <source>
        <dbReference type="PROSITE" id="PS50893"/>
    </source>
</evidence>
<evidence type="ECO:0000256" key="1">
    <source>
        <dbReference type="ARBA" id="ARBA00004202"/>
    </source>
</evidence>
<sequence>MDTTSPLLELRNVAKQFGGIQALVGIDFDVRPGEVHALVGENGAGKSTMMKILAGVIPEYEGTMVWKGRPVRLRNPRHALDLGIAMIHQELSVMPELTVAENIFLGRQPLRAGTVDWARMFREAEAVLAELGFDHVNVREPLERYPLGVHQLSEIARALTSGAELIIMDEPTSALSPMETRHLLELTRELAATGKSVVYISHFLEEVTWVADRVTVLRDGRKIATLEARKTDKQELVRLMLGKEAAFFEESYMSGRDVEDPHAGARPVLTLERLTRPRAFSDVSFTLHAGEILGLYGLIGSGHFELGEAIYGLHRPTAGRILLEGQPVPAGPRRAIDRGVAYVPPSRRSGLFLEKPIYQNVTLPWLAQISGLVPQVPKEVRVTDEVIRRVGVRPPDPQKEVLYLSGGNQQKVAIARWLVRPPKVFVVSEPTRGMDVGAKEEVMKILHELSEAGVAVLLISSEPETVLAASERILVMAKGRIVREFVGETVTKEQLLHAASGELAEAR</sequence>
<keyword evidence="6" id="KW-0547">Nucleotide-binding</keyword>
<dbReference type="PANTHER" id="PTHR43790:SF3">
    <property type="entry name" value="D-ALLOSE IMPORT ATP-BINDING PROTEIN ALSA-RELATED"/>
    <property type="match status" value="1"/>
</dbReference>
<keyword evidence="2" id="KW-0813">Transport</keyword>
<reference evidence="11" key="1">
    <citation type="journal article" date="2020" name="mSystems">
        <title>Genome- and Community-Level Interaction Insights into Carbon Utilization and Element Cycling Functions of Hydrothermarchaeota in Hydrothermal Sediment.</title>
        <authorList>
            <person name="Zhou Z."/>
            <person name="Liu Y."/>
            <person name="Xu W."/>
            <person name="Pan J."/>
            <person name="Luo Z.H."/>
            <person name="Li M."/>
        </authorList>
    </citation>
    <scope>NUCLEOTIDE SEQUENCE [LARGE SCALE GENOMIC DNA]</scope>
    <source>
        <strain evidence="11">HyVt-570</strain>
    </source>
</reference>
<evidence type="ECO:0000256" key="4">
    <source>
        <dbReference type="ARBA" id="ARBA00022597"/>
    </source>
</evidence>
<dbReference type="AlphaFoldDB" id="A0A7C4VD92"/>
<comment type="subcellular location">
    <subcellularLocation>
        <location evidence="1">Cell membrane</location>
        <topology evidence="1">Peripheral membrane protein</topology>
    </subcellularLocation>
</comment>
<dbReference type="PROSITE" id="PS50893">
    <property type="entry name" value="ABC_TRANSPORTER_2"/>
    <property type="match status" value="2"/>
</dbReference>
<gene>
    <name evidence="11" type="ORF">ENK37_05235</name>
</gene>
<dbReference type="InterPro" id="IPR027417">
    <property type="entry name" value="P-loop_NTPase"/>
</dbReference>
<dbReference type="InterPro" id="IPR003593">
    <property type="entry name" value="AAA+_ATPase"/>
</dbReference>
<evidence type="ECO:0000256" key="8">
    <source>
        <dbReference type="ARBA" id="ARBA00022967"/>
    </source>
</evidence>
<dbReference type="CDD" id="cd03216">
    <property type="entry name" value="ABC_Carb_Monos_I"/>
    <property type="match status" value="1"/>
</dbReference>
<dbReference type="Gene3D" id="3.40.50.300">
    <property type="entry name" value="P-loop containing nucleotide triphosphate hydrolases"/>
    <property type="match status" value="2"/>
</dbReference>
<keyword evidence="8" id="KW-1278">Translocase</keyword>
<evidence type="ECO:0000256" key="2">
    <source>
        <dbReference type="ARBA" id="ARBA00022448"/>
    </source>
</evidence>
<dbReference type="Pfam" id="PF00005">
    <property type="entry name" value="ABC_tran"/>
    <property type="match status" value="2"/>
</dbReference>
<protein>
    <submittedName>
        <fullName evidence="11">Sugar ABC transporter ATP-binding protein</fullName>
    </submittedName>
</protein>
<evidence type="ECO:0000313" key="11">
    <source>
        <dbReference type="EMBL" id="HGY09443.1"/>
    </source>
</evidence>
<accession>A0A7C4VD92</accession>
<feature type="domain" description="ABC transporter" evidence="10">
    <location>
        <begin position="265"/>
        <end position="503"/>
    </location>
</feature>
<name>A0A7C4VD92_9DEIN</name>